<dbReference type="CDD" id="cd00610">
    <property type="entry name" value="OAT_like"/>
    <property type="match status" value="1"/>
</dbReference>
<dbReference type="Gene3D" id="3.90.1150.10">
    <property type="entry name" value="Aspartate Aminotransferase, domain 1"/>
    <property type="match status" value="1"/>
</dbReference>
<dbReference type="GO" id="GO:0008483">
    <property type="term" value="F:transaminase activity"/>
    <property type="evidence" value="ECO:0007669"/>
    <property type="project" value="InterPro"/>
</dbReference>
<evidence type="ECO:0000313" key="9">
    <source>
        <dbReference type="EMBL" id="HGE66625.1"/>
    </source>
</evidence>
<keyword evidence="5 8" id="KW-0663">Pyridoxal phosphate</keyword>
<dbReference type="PANTHER" id="PTHR43713:SF3">
    <property type="entry name" value="GLUTAMATE-1-SEMIALDEHYDE 2,1-AMINOMUTASE 1, CHLOROPLASTIC-RELATED"/>
    <property type="match status" value="1"/>
</dbReference>
<keyword evidence="8" id="KW-0963">Cytoplasm</keyword>
<dbReference type="Pfam" id="PF00202">
    <property type="entry name" value="Aminotran_3"/>
    <property type="match status" value="1"/>
</dbReference>
<dbReference type="HAMAP" id="MF_00375">
    <property type="entry name" value="HemL_aminotrans_3"/>
    <property type="match status" value="1"/>
</dbReference>
<protein>
    <recommendedName>
        <fullName evidence="8">Glutamate-1-semialdehyde 2,1-aminomutase</fullName>
        <shortName evidence="8">GSA</shortName>
        <ecNumber evidence="8">5.4.3.8</ecNumber>
    </recommendedName>
    <alternativeName>
        <fullName evidence="8">Glutamate-1-semialdehyde aminotransferase</fullName>
        <shortName evidence="8">GSA-AT</shortName>
    </alternativeName>
</protein>
<dbReference type="GO" id="GO:0030170">
    <property type="term" value="F:pyridoxal phosphate binding"/>
    <property type="evidence" value="ECO:0007669"/>
    <property type="project" value="InterPro"/>
</dbReference>
<sequence length="414" mass="45933">MLEKSKKLYERAVSLMPSGVSSPVRAVKPYPFYTVRAKGSKIYDVDGNEFIDYCMAYGPLILGHCNERVKEAVKDQLENGWIYGTPVELEIEYAELLTKLYPSIEMVRFMNTGCEATMTAIRLARGFTGKDKIVKVEGSFHGAHDAVLVKAGSGAFGTPSSAGVPKDFVKNTLQVPFNDTEVLSDLLEKNDDVAALILEPVMGNSSLILPKDGYLKEVRKITQENDVLLIFDEVITGFRLSLGGAQEYYGVKPDLTTLGKIAGGGFPIGIVGGRREIMENLAPSGNVYQAGTFSGNPITLTAGLTTVKILMEMNPYKELERKTKEIVEGIRDSIKGKGDVDYIASIFCVYFGEKPSNYEDAMKLDRDRYLRLYWRLLEHGVFIPPSQYEVCFVSTAHTDEDVNRTVEAFEKCLK</sequence>
<comment type="catalytic activity">
    <reaction evidence="1 8">
        <text>(S)-4-amino-5-oxopentanoate = 5-aminolevulinate</text>
        <dbReference type="Rhea" id="RHEA:14265"/>
        <dbReference type="ChEBI" id="CHEBI:57501"/>
        <dbReference type="ChEBI" id="CHEBI:356416"/>
        <dbReference type="EC" id="5.4.3.8"/>
    </reaction>
</comment>
<dbReference type="InterPro" id="IPR015422">
    <property type="entry name" value="PyrdxlP-dep_Trfase_small"/>
</dbReference>
<comment type="caution">
    <text evidence="9">The sequence shown here is derived from an EMBL/GenBank/DDBJ whole genome shotgun (WGS) entry which is preliminary data.</text>
</comment>
<dbReference type="FunFam" id="3.40.640.10:FF:000021">
    <property type="entry name" value="Glutamate-1-semialdehyde 2,1-aminomutase"/>
    <property type="match status" value="1"/>
</dbReference>
<evidence type="ECO:0000256" key="6">
    <source>
        <dbReference type="ARBA" id="ARBA00023235"/>
    </source>
</evidence>
<dbReference type="InterPro" id="IPR049704">
    <property type="entry name" value="Aminotrans_3_PPA_site"/>
</dbReference>
<name>A0A7C3YQE4_9EURY</name>
<keyword evidence="6 8" id="KW-0413">Isomerase</keyword>
<organism evidence="9">
    <name type="scientific">Geoglobus ahangari</name>
    <dbReference type="NCBI Taxonomy" id="113653"/>
    <lineage>
        <taxon>Archaea</taxon>
        <taxon>Methanobacteriati</taxon>
        <taxon>Methanobacteriota</taxon>
        <taxon>Archaeoglobi</taxon>
        <taxon>Archaeoglobales</taxon>
        <taxon>Archaeoglobaceae</taxon>
        <taxon>Geoglobus</taxon>
    </lineage>
</organism>
<evidence type="ECO:0000256" key="3">
    <source>
        <dbReference type="ARBA" id="ARBA00004819"/>
    </source>
</evidence>
<comment type="subcellular location">
    <subcellularLocation>
        <location evidence="8">Cytoplasm</location>
    </subcellularLocation>
</comment>
<keyword evidence="7 8" id="KW-0627">Porphyrin biosynthesis</keyword>
<feature type="modified residue" description="N6-(pyridoxal phosphate)lysine" evidence="8">
    <location>
        <position position="260"/>
    </location>
</feature>
<evidence type="ECO:0000256" key="1">
    <source>
        <dbReference type="ARBA" id="ARBA00001579"/>
    </source>
</evidence>
<dbReference type="UniPathway" id="UPA00251">
    <property type="reaction ID" value="UER00317"/>
</dbReference>
<dbReference type="PANTHER" id="PTHR43713">
    <property type="entry name" value="GLUTAMATE-1-SEMIALDEHYDE 2,1-AMINOMUTASE"/>
    <property type="match status" value="1"/>
</dbReference>
<evidence type="ECO:0000256" key="4">
    <source>
        <dbReference type="ARBA" id="ARBA00008981"/>
    </source>
</evidence>
<dbReference type="GO" id="GO:0042286">
    <property type="term" value="F:glutamate-1-semialdehyde 2,1-aminomutase activity"/>
    <property type="evidence" value="ECO:0007669"/>
    <property type="project" value="UniProtKB-UniRule"/>
</dbReference>
<proteinExistence type="inferred from homology"/>
<comment type="similarity">
    <text evidence="4 8">Belongs to the class-III pyridoxal-phosphate-dependent aminotransferase family. HemL subfamily.</text>
</comment>
<dbReference type="GO" id="GO:0005737">
    <property type="term" value="C:cytoplasm"/>
    <property type="evidence" value="ECO:0007669"/>
    <property type="project" value="UniProtKB-SubCell"/>
</dbReference>
<dbReference type="InterPro" id="IPR015424">
    <property type="entry name" value="PyrdxlP-dep_Trfase"/>
</dbReference>
<dbReference type="EMBL" id="DTAK01000038">
    <property type="protein sequence ID" value="HGU59587.1"/>
    <property type="molecule type" value="Genomic_DNA"/>
</dbReference>
<dbReference type="PROSITE" id="PS00600">
    <property type="entry name" value="AA_TRANSFER_CLASS_3"/>
    <property type="match status" value="1"/>
</dbReference>
<evidence type="ECO:0000256" key="8">
    <source>
        <dbReference type="HAMAP-Rule" id="MF_00375"/>
    </source>
</evidence>
<reference evidence="9" key="1">
    <citation type="journal article" date="2020" name="mSystems">
        <title>Genome- and Community-Level Interaction Insights into Carbon Utilization and Element Cycling Functions of Hydrothermarchaeota in Hydrothermal Sediment.</title>
        <authorList>
            <person name="Zhou Z."/>
            <person name="Liu Y."/>
            <person name="Xu W."/>
            <person name="Pan J."/>
            <person name="Luo Z.H."/>
            <person name="Li M."/>
        </authorList>
    </citation>
    <scope>NUCLEOTIDE SEQUENCE [LARGE SCALE GENOMIC DNA]</scope>
    <source>
        <strain evidence="10">SpSt-62</strain>
        <strain evidence="9">SpSt-97</strain>
    </source>
</reference>
<dbReference type="Gene3D" id="3.40.640.10">
    <property type="entry name" value="Type I PLP-dependent aspartate aminotransferase-like (Major domain)"/>
    <property type="match status" value="1"/>
</dbReference>
<dbReference type="GO" id="GO:0006782">
    <property type="term" value="P:protoporphyrinogen IX biosynthetic process"/>
    <property type="evidence" value="ECO:0007669"/>
    <property type="project" value="UniProtKB-UniRule"/>
</dbReference>
<evidence type="ECO:0000256" key="7">
    <source>
        <dbReference type="ARBA" id="ARBA00023244"/>
    </source>
</evidence>
<dbReference type="AlphaFoldDB" id="A0A7C3YQE4"/>
<evidence type="ECO:0000256" key="2">
    <source>
        <dbReference type="ARBA" id="ARBA00001933"/>
    </source>
</evidence>
<evidence type="ECO:0000256" key="5">
    <source>
        <dbReference type="ARBA" id="ARBA00022898"/>
    </source>
</evidence>
<dbReference type="InterPro" id="IPR005814">
    <property type="entry name" value="Aminotrans_3"/>
</dbReference>
<gene>
    <name evidence="8 9" type="primary">hemL</name>
    <name evidence="10" type="ORF">ENT89_05425</name>
    <name evidence="9" type="ORF">ENX77_05880</name>
</gene>
<dbReference type="SUPFAM" id="SSF53383">
    <property type="entry name" value="PLP-dependent transferases"/>
    <property type="match status" value="1"/>
</dbReference>
<dbReference type="EC" id="5.4.3.8" evidence="8"/>
<evidence type="ECO:0000313" key="10">
    <source>
        <dbReference type="EMBL" id="HGU59587.1"/>
    </source>
</evidence>
<accession>A0A7C3YQE4</accession>
<dbReference type="EMBL" id="DTPI01000031">
    <property type="protein sequence ID" value="HGE66625.1"/>
    <property type="molecule type" value="Genomic_DNA"/>
</dbReference>
<dbReference type="InterPro" id="IPR015421">
    <property type="entry name" value="PyrdxlP-dep_Trfase_major"/>
</dbReference>
<comment type="pathway">
    <text evidence="3">Porphyrin-containing compound metabolism; protoporphyrin-IX biosynthesis; 5-aminolevulinate from L-glutamyl-tRNA(Glu): step 2/2.</text>
</comment>
<comment type="cofactor">
    <cofactor evidence="2 8">
        <name>pyridoxal 5'-phosphate</name>
        <dbReference type="ChEBI" id="CHEBI:597326"/>
    </cofactor>
</comment>
<dbReference type="NCBIfam" id="TIGR00713">
    <property type="entry name" value="hemL"/>
    <property type="match status" value="1"/>
</dbReference>
<dbReference type="NCBIfam" id="NF000818">
    <property type="entry name" value="PRK00062.1"/>
    <property type="match status" value="1"/>
</dbReference>
<dbReference type="InterPro" id="IPR004639">
    <property type="entry name" value="4pyrrol_synth_GluAld_NH2Trfase"/>
</dbReference>